<dbReference type="PANTHER" id="PTHR43630:SF2">
    <property type="entry name" value="GLYCOSYLTRANSFERASE"/>
    <property type="match status" value="1"/>
</dbReference>
<dbReference type="EMBL" id="VIFM01000008">
    <property type="protein sequence ID" value="TQF17351.1"/>
    <property type="molecule type" value="Genomic_DNA"/>
</dbReference>
<sequence>MRLGGYVLHRDNKDTLEPCLRGLLALCDDVVALDSGATDGSGELARSLGARSVPHSWKGYGAARVAAVNALAPCDYVFYLDSDESLEPGAVDTLRAWKGSSPDADVYRLPRRDWAEVEGRRFLFRTQWRARLVRREKAVWHARHIVHEALPKMRGGRVLAPIDHRFATSVARRCAKEERYALMWALRAHFEQRRLKPVVIQRLAAWVRDCVLTGAVFRGGADASRLAWGVAGYHSTKYAYLRQLREGRFAELARIYSEERYDELFARVREGRLD</sequence>
<evidence type="ECO:0000259" key="2">
    <source>
        <dbReference type="Pfam" id="PF00535"/>
    </source>
</evidence>
<proteinExistence type="inferred from homology"/>
<organism evidence="3 4">
    <name type="scientific">Myxococcus llanfairpwllgwyngyllgogerychwyrndrobwllllantysiliogogogochensis</name>
    <dbReference type="NCBI Taxonomy" id="2590453"/>
    <lineage>
        <taxon>Bacteria</taxon>
        <taxon>Pseudomonadati</taxon>
        <taxon>Myxococcota</taxon>
        <taxon>Myxococcia</taxon>
        <taxon>Myxococcales</taxon>
        <taxon>Cystobacterineae</taxon>
        <taxon>Myxococcaceae</taxon>
        <taxon>Myxococcus</taxon>
    </lineage>
</organism>
<dbReference type="Gene3D" id="3.90.550.10">
    <property type="entry name" value="Spore Coat Polysaccharide Biosynthesis Protein SpsA, Chain A"/>
    <property type="match status" value="1"/>
</dbReference>
<protein>
    <submittedName>
        <fullName evidence="3">Glycosyltransferase family 2 protein</fullName>
    </submittedName>
</protein>
<comment type="similarity">
    <text evidence="1">Belongs to the glycosyltransferase 2 family. WaaE/KdtX subfamily.</text>
</comment>
<comment type="caution">
    <text evidence="3">The sequence shown here is derived from an EMBL/GenBank/DDBJ whole genome shotgun (WGS) entry which is preliminary data.</text>
</comment>
<dbReference type="GO" id="GO:0016740">
    <property type="term" value="F:transferase activity"/>
    <property type="evidence" value="ECO:0007669"/>
    <property type="project" value="UniProtKB-KW"/>
</dbReference>
<keyword evidence="4" id="KW-1185">Reference proteome</keyword>
<feature type="domain" description="Glycosyltransferase 2-like" evidence="2">
    <location>
        <begin position="13"/>
        <end position="124"/>
    </location>
</feature>
<dbReference type="SUPFAM" id="SSF53448">
    <property type="entry name" value="Nucleotide-diphospho-sugar transferases"/>
    <property type="match status" value="1"/>
</dbReference>
<dbReference type="PANTHER" id="PTHR43630">
    <property type="entry name" value="POLY-BETA-1,6-N-ACETYL-D-GLUCOSAMINE SYNTHASE"/>
    <property type="match status" value="1"/>
</dbReference>
<dbReference type="RefSeq" id="WP_141640953.1">
    <property type="nucleotide sequence ID" value="NZ_VIFM01000008.1"/>
</dbReference>
<reference evidence="3 4" key="1">
    <citation type="submission" date="2019-06" db="EMBL/GenBank/DDBJ databases">
        <authorList>
            <person name="Livingstone P."/>
            <person name="Whitworth D."/>
        </authorList>
    </citation>
    <scope>NUCLEOTIDE SEQUENCE [LARGE SCALE GENOMIC DNA]</scope>
    <source>
        <strain evidence="3 4">AM401</strain>
    </source>
</reference>
<gene>
    <name evidence="3" type="ORF">FJV41_03440</name>
</gene>
<dbReference type="Pfam" id="PF00535">
    <property type="entry name" value="Glycos_transf_2"/>
    <property type="match status" value="1"/>
</dbReference>
<dbReference type="InterPro" id="IPR001173">
    <property type="entry name" value="Glyco_trans_2-like"/>
</dbReference>
<dbReference type="CDD" id="cd02511">
    <property type="entry name" value="Beta4Glucosyltransferase"/>
    <property type="match status" value="1"/>
</dbReference>
<dbReference type="InterPro" id="IPR029044">
    <property type="entry name" value="Nucleotide-diphossugar_trans"/>
</dbReference>
<dbReference type="AlphaFoldDB" id="A0A540X7S1"/>
<evidence type="ECO:0000313" key="3">
    <source>
        <dbReference type="EMBL" id="TQF17351.1"/>
    </source>
</evidence>
<dbReference type="OrthoDB" id="5522021at2"/>
<evidence type="ECO:0000256" key="1">
    <source>
        <dbReference type="ARBA" id="ARBA00038494"/>
    </source>
</evidence>
<evidence type="ECO:0000313" key="4">
    <source>
        <dbReference type="Proteomes" id="UP000315369"/>
    </source>
</evidence>
<name>A0A540X7S1_9BACT</name>
<dbReference type="Proteomes" id="UP000315369">
    <property type="component" value="Unassembled WGS sequence"/>
</dbReference>
<accession>A0A540X7S1</accession>
<keyword evidence="3" id="KW-0808">Transferase</keyword>